<dbReference type="Gene3D" id="2.30.30.60">
    <property type="match status" value="1"/>
</dbReference>
<feature type="transmembrane region" description="Helical" evidence="8">
    <location>
        <begin position="350"/>
        <end position="367"/>
    </location>
</feature>
<evidence type="ECO:0000256" key="4">
    <source>
        <dbReference type="ARBA" id="ARBA00022692"/>
    </source>
</evidence>
<dbReference type="InterPro" id="IPR052702">
    <property type="entry name" value="MscS-like_channel"/>
</dbReference>
<dbReference type="Gene3D" id="3.30.70.100">
    <property type="match status" value="1"/>
</dbReference>
<feature type="signal peptide" evidence="9">
    <location>
        <begin position="1"/>
        <end position="38"/>
    </location>
</feature>
<accession>A0A506U3X6</accession>
<dbReference type="InterPro" id="IPR011014">
    <property type="entry name" value="MscS_channel_TM-2"/>
</dbReference>
<name>A0A506U3X6_9HYPH</name>
<dbReference type="Gene3D" id="1.10.287.1260">
    <property type="match status" value="1"/>
</dbReference>
<dbReference type="PANTHER" id="PTHR30347:SF1">
    <property type="entry name" value="MECHANOSENSITIVE CHANNEL MSCK"/>
    <property type="match status" value="1"/>
</dbReference>
<dbReference type="GO" id="GO:0008381">
    <property type="term" value="F:mechanosensitive monoatomic ion channel activity"/>
    <property type="evidence" value="ECO:0007669"/>
    <property type="project" value="UniProtKB-ARBA"/>
</dbReference>
<dbReference type="EMBL" id="VHLG01000014">
    <property type="protein sequence ID" value="TPW28001.1"/>
    <property type="molecule type" value="Genomic_DNA"/>
</dbReference>
<keyword evidence="6 8" id="KW-0472">Membrane</keyword>
<dbReference type="SUPFAM" id="SSF50182">
    <property type="entry name" value="Sm-like ribonucleoproteins"/>
    <property type="match status" value="1"/>
</dbReference>
<keyword evidence="9" id="KW-0732">Signal</keyword>
<evidence type="ECO:0000256" key="7">
    <source>
        <dbReference type="SAM" id="MobiDB-lite"/>
    </source>
</evidence>
<evidence type="ECO:0000313" key="12">
    <source>
        <dbReference type="EMBL" id="TPW28001.1"/>
    </source>
</evidence>
<keyword evidence="3" id="KW-1003">Cell membrane</keyword>
<evidence type="ECO:0000256" key="6">
    <source>
        <dbReference type="ARBA" id="ARBA00023136"/>
    </source>
</evidence>
<feature type="transmembrane region" description="Helical" evidence="8">
    <location>
        <begin position="274"/>
        <end position="299"/>
    </location>
</feature>
<dbReference type="Pfam" id="PF00924">
    <property type="entry name" value="MS_channel_2nd"/>
    <property type="match status" value="1"/>
</dbReference>
<evidence type="ECO:0000259" key="11">
    <source>
        <dbReference type="Pfam" id="PF21082"/>
    </source>
</evidence>
<evidence type="ECO:0000256" key="5">
    <source>
        <dbReference type="ARBA" id="ARBA00022989"/>
    </source>
</evidence>
<dbReference type="PANTHER" id="PTHR30347">
    <property type="entry name" value="POTASSIUM CHANNEL RELATED"/>
    <property type="match status" value="1"/>
</dbReference>
<feature type="transmembrane region" description="Helical" evidence="8">
    <location>
        <begin position="311"/>
        <end position="329"/>
    </location>
</feature>
<feature type="transmembrane region" description="Helical" evidence="8">
    <location>
        <begin position="607"/>
        <end position="631"/>
    </location>
</feature>
<dbReference type="Pfam" id="PF21082">
    <property type="entry name" value="MS_channel_3rd"/>
    <property type="match status" value="1"/>
</dbReference>
<feature type="transmembrane region" description="Helical" evidence="8">
    <location>
        <begin position="387"/>
        <end position="406"/>
    </location>
</feature>
<keyword evidence="4 8" id="KW-0812">Transmembrane</keyword>
<proteinExistence type="inferred from homology"/>
<evidence type="ECO:0000256" key="8">
    <source>
        <dbReference type="SAM" id="Phobius"/>
    </source>
</evidence>
<comment type="similarity">
    <text evidence="2">Belongs to the MscS (TC 1.A.23) family.</text>
</comment>
<dbReference type="InterPro" id="IPR011066">
    <property type="entry name" value="MscS_channel_C_sf"/>
</dbReference>
<dbReference type="InterPro" id="IPR006685">
    <property type="entry name" value="MscS_channel_2nd"/>
</dbReference>
<reference evidence="12 13" key="1">
    <citation type="submission" date="2019-06" db="EMBL/GenBank/DDBJ databases">
        <authorList>
            <person name="Li M."/>
        </authorList>
    </citation>
    <scope>NUCLEOTIDE SEQUENCE [LARGE SCALE GENOMIC DNA]</scope>
    <source>
        <strain evidence="12 13">BGMRC2036</strain>
    </source>
</reference>
<sequence length="855" mass="93217">MKFDVACMSRIRDCRHLALFGLLLFLAAALCMSQPANAQTADTQSNASQAVAAVSADPFVAETAKQLDTFNAAYATLDKKMQEGGLDDDTLARLQTTADQLDSDLMQLTVDIEAKLNAVRDQIAELGKAPGANDPPEPAVTADQRNQLIAERSELSALSDKASKLASAAGDASKKIATMRRDLFTDALFAHTDLQDLFSSDFAGFLHQEYLNFQASYGAWFRYVWNERRVQLVLALGLSALAALFFRSATISLMRRRLAQLVMDDDSPDFFIKLITAAYATGLPTLVTAAFLAVSYMLFYGLDVLVPDVQQFVFTTYKAIAVIFFVFLLTRNVLSPGDPALRLIPMRTSAARKLHWAITAMATINWGDQVIDVLNGTLAADLELEAVRSFVAAILIGLILVAVSFIKPFHGEATRRRTRAVKLLWPSLLAGLIRLAGFFLLACAITGYIALARFIAMQVVLTGAILSTAYVSILLGNAVSQPGTMLRTGQGRRIAAKFKLSPVRIDQISLLSGLAIYALTVLIGIPCLLMAWGMRFAEIRLWAGKHLTSITLGSITISLGGILLAIILFVTGFLITRWFQKWFDDNVLLRSRADPGVRNSVKTGINYLGILLAVLVAISAAGVNLSSLALVASALSIGIGFGLQTIVQNFVSGLILLIERPFKVGDWIVSGTTEGFVKRISVRATEIETFQRQSIIVPNSELINASVGNWTHHNHMGRSEIAVGVSYSADPRKVMDILLELAQAHPLVLSNPEPMVIFNGFGDSSLDFELRVYLADVFNGIPVRNDLRVAIFERFRKENIEIPFPQRDLHIITGGDGDKAEALAAEIKRRAQPINEDPKPAFDHPDAGNDDSGGR</sequence>
<keyword evidence="5 8" id="KW-1133">Transmembrane helix</keyword>
<evidence type="ECO:0000259" key="10">
    <source>
        <dbReference type="Pfam" id="PF00924"/>
    </source>
</evidence>
<feature type="domain" description="Mechanosensitive ion channel MscS" evidence="10">
    <location>
        <begin position="645"/>
        <end position="712"/>
    </location>
</feature>
<dbReference type="InterPro" id="IPR006686">
    <property type="entry name" value="MscS_channel_CS"/>
</dbReference>
<dbReference type="PROSITE" id="PS01246">
    <property type="entry name" value="UPF0003"/>
    <property type="match status" value="1"/>
</dbReference>
<keyword evidence="13" id="KW-1185">Reference proteome</keyword>
<dbReference type="AlphaFoldDB" id="A0A506U3X6"/>
<dbReference type="SUPFAM" id="SSF82689">
    <property type="entry name" value="Mechanosensitive channel protein MscS (YggB), C-terminal domain"/>
    <property type="match status" value="1"/>
</dbReference>
<dbReference type="SUPFAM" id="SSF82861">
    <property type="entry name" value="Mechanosensitive channel protein MscS (YggB), transmembrane region"/>
    <property type="match status" value="1"/>
</dbReference>
<feature type="transmembrane region" description="Helical" evidence="8">
    <location>
        <begin position="455"/>
        <end position="479"/>
    </location>
</feature>
<feature type="region of interest" description="Disordered" evidence="7">
    <location>
        <begin position="827"/>
        <end position="855"/>
    </location>
</feature>
<dbReference type="InterPro" id="IPR023408">
    <property type="entry name" value="MscS_beta-dom_sf"/>
</dbReference>
<feature type="chain" id="PRO_5021364765" evidence="9">
    <location>
        <begin position="39"/>
        <end position="855"/>
    </location>
</feature>
<organism evidence="12 13">
    <name type="scientific">Martelella alba</name>
    <dbReference type="NCBI Taxonomy" id="2590451"/>
    <lineage>
        <taxon>Bacteria</taxon>
        <taxon>Pseudomonadati</taxon>
        <taxon>Pseudomonadota</taxon>
        <taxon>Alphaproteobacteria</taxon>
        <taxon>Hyphomicrobiales</taxon>
        <taxon>Aurantimonadaceae</taxon>
        <taxon>Martelella</taxon>
    </lineage>
</organism>
<feature type="domain" description="Mechanosensitive ion channel MscS C-terminal" evidence="11">
    <location>
        <begin position="720"/>
        <end position="802"/>
    </location>
</feature>
<evidence type="ECO:0000256" key="3">
    <source>
        <dbReference type="ARBA" id="ARBA00022475"/>
    </source>
</evidence>
<feature type="transmembrane region" description="Helical" evidence="8">
    <location>
        <begin position="637"/>
        <end position="658"/>
    </location>
</feature>
<dbReference type="OrthoDB" id="9799209at2"/>
<comment type="subcellular location">
    <subcellularLocation>
        <location evidence="1">Cell membrane</location>
        <topology evidence="1">Multi-pass membrane protein</topology>
    </subcellularLocation>
</comment>
<gene>
    <name evidence="12" type="ORF">FJU08_18320</name>
</gene>
<evidence type="ECO:0000256" key="9">
    <source>
        <dbReference type="SAM" id="SignalP"/>
    </source>
</evidence>
<feature type="transmembrane region" description="Helical" evidence="8">
    <location>
        <begin position="427"/>
        <end position="449"/>
    </location>
</feature>
<dbReference type="Proteomes" id="UP000318801">
    <property type="component" value="Unassembled WGS sequence"/>
</dbReference>
<feature type="transmembrane region" description="Helical" evidence="8">
    <location>
        <begin position="232"/>
        <end position="253"/>
    </location>
</feature>
<feature type="transmembrane region" description="Helical" evidence="8">
    <location>
        <begin position="552"/>
        <end position="575"/>
    </location>
</feature>
<dbReference type="InterPro" id="IPR010920">
    <property type="entry name" value="LSM_dom_sf"/>
</dbReference>
<evidence type="ECO:0000313" key="13">
    <source>
        <dbReference type="Proteomes" id="UP000318801"/>
    </source>
</evidence>
<feature type="transmembrane region" description="Helical" evidence="8">
    <location>
        <begin position="508"/>
        <end position="532"/>
    </location>
</feature>
<dbReference type="GO" id="GO:0005886">
    <property type="term" value="C:plasma membrane"/>
    <property type="evidence" value="ECO:0007669"/>
    <property type="project" value="UniProtKB-SubCell"/>
</dbReference>
<evidence type="ECO:0000256" key="1">
    <source>
        <dbReference type="ARBA" id="ARBA00004651"/>
    </source>
</evidence>
<comment type="caution">
    <text evidence="12">The sequence shown here is derived from an EMBL/GenBank/DDBJ whole genome shotgun (WGS) entry which is preliminary data.</text>
</comment>
<protein>
    <submittedName>
        <fullName evidence="12">Mechanosensitive ion channel family protein</fullName>
    </submittedName>
</protein>
<feature type="compositionally biased region" description="Basic and acidic residues" evidence="7">
    <location>
        <begin position="836"/>
        <end position="855"/>
    </location>
</feature>
<dbReference type="InterPro" id="IPR049278">
    <property type="entry name" value="MS_channel_C"/>
</dbReference>
<evidence type="ECO:0000256" key="2">
    <source>
        <dbReference type="ARBA" id="ARBA00008017"/>
    </source>
</evidence>